<proteinExistence type="predicted"/>
<dbReference type="AlphaFoldDB" id="A0A0E9QR89"/>
<evidence type="ECO:0000313" key="1">
    <source>
        <dbReference type="EMBL" id="JAH18643.1"/>
    </source>
</evidence>
<dbReference type="EMBL" id="GBXM01089934">
    <property type="protein sequence ID" value="JAH18643.1"/>
    <property type="molecule type" value="Transcribed_RNA"/>
</dbReference>
<name>A0A0E9QR89_ANGAN</name>
<reference evidence="1" key="1">
    <citation type="submission" date="2014-11" db="EMBL/GenBank/DDBJ databases">
        <authorList>
            <person name="Amaro Gonzalez C."/>
        </authorList>
    </citation>
    <scope>NUCLEOTIDE SEQUENCE</scope>
</reference>
<organism evidence="1">
    <name type="scientific">Anguilla anguilla</name>
    <name type="common">European freshwater eel</name>
    <name type="synonym">Muraena anguilla</name>
    <dbReference type="NCBI Taxonomy" id="7936"/>
    <lineage>
        <taxon>Eukaryota</taxon>
        <taxon>Metazoa</taxon>
        <taxon>Chordata</taxon>
        <taxon>Craniata</taxon>
        <taxon>Vertebrata</taxon>
        <taxon>Euteleostomi</taxon>
        <taxon>Actinopterygii</taxon>
        <taxon>Neopterygii</taxon>
        <taxon>Teleostei</taxon>
        <taxon>Anguilliformes</taxon>
        <taxon>Anguillidae</taxon>
        <taxon>Anguilla</taxon>
    </lineage>
</organism>
<reference evidence="1" key="2">
    <citation type="journal article" date="2015" name="Fish Shellfish Immunol.">
        <title>Early steps in the European eel (Anguilla anguilla)-Vibrio vulnificus interaction in the gills: Role of the RtxA13 toxin.</title>
        <authorList>
            <person name="Callol A."/>
            <person name="Pajuelo D."/>
            <person name="Ebbesson L."/>
            <person name="Teles M."/>
            <person name="MacKenzie S."/>
            <person name="Amaro C."/>
        </authorList>
    </citation>
    <scope>NUCLEOTIDE SEQUENCE</scope>
</reference>
<protein>
    <submittedName>
        <fullName evidence="1">Uncharacterized protein</fullName>
    </submittedName>
</protein>
<accession>A0A0E9QR89</accession>
<sequence length="69" mass="7732">MFHQCCVDRAGLEIMAPFDPLSRACGKLRNHYRETTVTDILSVNLACLLSAPLHQVIYLAKKKATSDKK</sequence>